<evidence type="ECO:0000256" key="2">
    <source>
        <dbReference type="SAM" id="Phobius"/>
    </source>
</evidence>
<feature type="region of interest" description="Disordered" evidence="1">
    <location>
        <begin position="41"/>
        <end position="72"/>
    </location>
</feature>
<dbReference type="Gene3D" id="2.20.28.30">
    <property type="entry name" value="RNA polymerase ii, chain L"/>
    <property type="match status" value="2"/>
</dbReference>
<gene>
    <name evidence="3" type="ORF">IAB44_15125</name>
</gene>
<name>A0A9D1JL45_9FIRM</name>
<evidence type="ECO:0000313" key="4">
    <source>
        <dbReference type="Proteomes" id="UP000823935"/>
    </source>
</evidence>
<organism evidence="3 4">
    <name type="scientific">Candidatus Limivivens intestinipullorum</name>
    <dbReference type="NCBI Taxonomy" id="2840858"/>
    <lineage>
        <taxon>Bacteria</taxon>
        <taxon>Bacillati</taxon>
        <taxon>Bacillota</taxon>
        <taxon>Clostridia</taxon>
        <taxon>Lachnospirales</taxon>
        <taxon>Lachnospiraceae</taxon>
        <taxon>Lachnospiraceae incertae sedis</taxon>
        <taxon>Candidatus Limivivens</taxon>
    </lineage>
</organism>
<dbReference type="PANTHER" id="PTHR37826:SF3">
    <property type="entry name" value="J DOMAIN-CONTAINING PROTEIN"/>
    <property type="match status" value="1"/>
</dbReference>
<reference evidence="3" key="1">
    <citation type="submission" date="2020-10" db="EMBL/GenBank/DDBJ databases">
        <authorList>
            <person name="Gilroy R."/>
        </authorList>
    </citation>
    <scope>NUCLEOTIDE SEQUENCE</scope>
    <source>
        <strain evidence="3">CHK190-19873</strain>
    </source>
</reference>
<dbReference type="AlphaFoldDB" id="A0A9D1JL45"/>
<keyword evidence="2" id="KW-1133">Transmembrane helix</keyword>
<keyword evidence="2" id="KW-0812">Transmembrane</keyword>
<feature type="transmembrane region" description="Helical" evidence="2">
    <location>
        <begin position="348"/>
        <end position="369"/>
    </location>
</feature>
<evidence type="ECO:0000313" key="3">
    <source>
        <dbReference type="EMBL" id="HIS32855.1"/>
    </source>
</evidence>
<dbReference type="Proteomes" id="UP000823935">
    <property type="component" value="Unassembled WGS sequence"/>
</dbReference>
<keyword evidence="2" id="KW-0472">Membrane</keyword>
<accession>A0A9D1JL45</accession>
<dbReference type="EMBL" id="DVIQ01000104">
    <property type="protein sequence ID" value="HIS32855.1"/>
    <property type="molecule type" value="Genomic_DNA"/>
</dbReference>
<sequence length="370" mass="41355">MAVITYKCPNCGGELKFDPETQKYKCPYCLSVLSQEEADAAAGNGSFSGDGEKSDQAFQNAQTEDADSFEYREDAAQEGREEAVLFTCPSCGAELVTDDTTAATFCYYCHNPVVLSGRLSGDYLPDKIIPFQLTKEKAREDFLSFVRKRKFTPSAFFSGNQIEKLSGVYYPYWVCRASGHGSLRAEGTKVRVWITGKVEYTETKVYEVEREGDFSMEELPKSALSKADHQLSQGVWPYDLAGCQTFRMSYLSGFLAEKRDLERTDFQAEFDREIQEFGKNAMRESVEGYSTVAVHDSRVEDVKQDWDYVLLPVWALTYKGKNGKTYYYAMNGQNGKFAGALPVDAGKLAALFFAVALPVLVLCLIGGYLL</sequence>
<dbReference type="PANTHER" id="PTHR37826">
    <property type="entry name" value="FLOTILLIN BAND_7_5 DOMAIN PROTEIN"/>
    <property type="match status" value="1"/>
</dbReference>
<protein>
    <submittedName>
        <fullName evidence="3">TFIIB-type zinc ribbon-containing protein</fullName>
    </submittedName>
</protein>
<evidence type="ECO:0000256" key="1">
    <source>
        <dbReference type="SAM" id="MobiDB-lite"/>
    </source>
</evidence>
<reference evidence="3" key="2">
    <citation type="journal article" date="2021" name="PeerJ">
        <title>Extensive microbial diversity within the chicken gut microbiome revealed by metagenomics and culture.</title>
        <authorList>
            <person name="Gilroy R."/>
            <person name="Ravi A."/>
            <person name="Getino M."/>
            <person name="Pursley I."/>
            <person name="Horton D.L."/>
            <person name="Alikhan N.F."/>
            <person name="Baker D."/>
            <person name="Gharbi K."/>
            <person name="Hall N."/>
            <person name="Watson M."/>
            <person name="Adriaenssens E.M."/>
            <person name="Foster-Nyarko E."/>
            <person name="Jarju S."/>
            <person name="Secka A."/>
            <person name="Antonio M."/>
            <person name="Oren A."/>
            <person name="Chaudhuri R.R."/>
            <person name="La Ragione R."/>
            <person name="Hildebrand F."/>
            <person name="Pallen M.J."/>
        </authorList>
    </citation>
    <scope>NUCLEOTIDE SEQUENCE</scope>
    <source>
        <strain evidence="3">CHK190-19873</strain>
    </source>
</reference>
<comment type="caution">
    <text evidence="3">The sequence shown here is derived from an EMBL/GenBank/DDBJ whole genome shotgun (WGS) entry which is preliminary data.</text>
</comment>
<proteinExistence type="predicted"/>